<keyword evidence="5" id="KW-0238">DNA-binding</keyword>
<evidence type="ECO:0000259" key="9">
    <source>
        <dbReference type="PROSITE" id="PS50045"/>
    </source>
</evidence>
<sequence length="467" mass="50273">MATTADAPQEAAHHAAGDIAFSPHLSGASILVVDDEPGMRNFLVRMLASRCRHVAEAADVATASRLLEATPFDLIILDNIMAGRTGLEWLEELRGSGFYRDVILITAFADLETAIKALRAGAADFVLKPFRSNQILNAIARCLDRGRLMRENFVLRRELKALPGVGAMVGASNATRSVRGMIERVGPMPTTVLVTGESGTGKEVTARSLHDVSPRAGKPFVPVNCAAIAPEIIESELFGHLKGAFTGAASSREGLFFYAQGGTLFLDEVGELPPAMQSKLLRVIEDKKVRPVGAEREVPVDVRLIAATNCDLATAVAQGRFRQDLYYRLNVVNIHLAPLRERAPDVEPLAHLFMAELSAQLGVPPLDLTAGVLRALARYDWPGNVRELRNVIERSLILGEFPSDVVPDADEEPAAADAGALPQGLGAVEKAHMLKVLGEAGGNRAEAARRLGVSRKTLDRKLKAWNA</sequence>
<evidence type="ECO:0000256" key="5">
    <source>
        <dbReference type="ARBA" id="ARBA00023125"/>
    </source>
</evidence>
<feature type="modified residue" description="4-aspartylphosphate" evidence="8">
    <location>
        <position position="78"/>
    </location>
</feature>
<keyword evidence="1" id="KW-0547">Nucleotide-binding</keyword>
<organism evidence="11 12">
    <name type="scientific">Xanthobacter autotrophicus</name>
    <dbReference type="NCBI Taxonomy" id="280"/>
    <lineage>
        <taxon>Bacteria</taxon>
        <taxon>Pseudomonadati</taxon>
        <taxon>Pseudomonadota</taxon>
        <taxon>Alphaproteobacteria</taxon>
        <taxon>Hyphomicrobiales</taxon>
        <taxon>Xanthobacteraceae</taxon>
        <taxon>Xanthobacter</taxon>
    </lineage>
</organism>
<keyword evidence="6" id="KW-0010">Activator</keyword>
<dbReference type="Pfam" id="PF02954">
    <property type="entry name" value="HTH_8"/>
    <property type="match status" value="1"/>
</dbReference>
<dbReference type="GO" id="GO:0000160">
    <property type="term" value="P:phosphorelay signal transduction system"/>
    <property type="evidence" value="ECO:0007669"/>
    <property type="project" value="UniProtKB-KW"/>
</dbReference>
<dbReference type="Gene3D" id="3.40.50.2300">
    <property type="match status" value="1"/>
</dbReference>
<keyword evidence="8" id="KW-0597">Phosphoprotein</keyword>
<dbReference type="Pfam" id="PF00158">
    <property type="entry name" value="Sigma54_activat"/>
    <property type="match status" value="1"/>
</dbReference>
<keyword evidence="2" id="KW-0067">ATP-binding</keyword>
<dbReference type="Gene3D" id="1.10.10.60">
    <property type="entry name" value="Homeodomain-like"/>
    <property type="match status" value="1"/>
</dbReference>
<dbReference type="PROSITE" id="PS50045">
    <property type="entry name" value="SIGMA54_INTERACT_4"/>
    <property type="match status" value="1"/>
</dbReference>
<dbReference type="CDD" id="cd00156">
    <property type="entry name" value="REC"/>
    <property type="match status" value="1"/>
</dbReference>
<dbReference type="PRINTS" id="PR01590">
    <property type="entry name" value="HTHFIS"/>
</dbReference>
<dbReference type="PROSITE" id="PS00688">
    <property type="entry name" value="SIGMA54_INTERACT_3"/>
    <property type="match status" value="1"/>
</dbReference>
<dbReference type="InterPro" id="IPR001789">
    <property type="entry name" value="Sig_transdc_resp-reg_receiver"/>
</dbReference>
<dbReference type="AlphaFoldDB" id="A0A6C1KFN4"/>
<dbReference type="SUPFAM" id="SSF52540">
    <property type="entry name" value="P-loop containing nucleoside triphosphate hydrolases"/>
    <property type="match status" value="1"/>
</dbReference>
<proteinExistence type="predicted"/>
<evidence type="ECO:0000256" key="6">
    <source>
        <dbReference type="ARBA" id="ARBA00023159"/>
    </source>
</evidence>
<dbReference type="OrthoDB" id="9762726at2"/>
<dbReference type="EMBL" id="VAUP01000022">
    <property type="protein sequence ID" value="TLX43088.1"/>
    <property type="molecule type" value="Genomic_DNA"/>
</dbReference>
<evidence type="ECO:0000313" key="11">
    <source>
        <dbReference type="EMBL" id="TLX43088.1"/>
    </source>
</evidence>
<comment type="caution">
    <text evidence="11">The sequence shown here is derived from an EMBL/GenBank/DDBJ whole genome shotgun (WGS) entry which is preliminary data.</text>
</comment>
<dbReference type="Pfam" id="PF00072">
    <property type="entry name" value="Response_reg"/>
    <property type="match status" value="1"/>
</dbReference>
<evidence type="ECO:0000256" key="7">
    <source>
        <dbReference type="ARBA" id="ARBA00023163"/>
    </source>
</evidence>
<dbReference type="SMART" id="SM00382">
    <property type="entry name" value="AAA"/>
    <property type="match status" value="1"/>
</dbReference>
<evidence type="ECO:0000259" key="10">
    <source>
        <dbReference type="PROSITE" id="PS50110"/>
    </source>
</evidence>
<dbReference type="InterPro" id="IPR025944">
    <property type="entry name" value="Sigma_54_int_dom_CS"/>
</dbReference>
<dbReference type="GO" id="GO:0043565">
    <property type="term" value="F:sequence-specific DNA binding"/>
    <property type="evidence" value="ECO:0007669"/>
    <property type="project" value="InterPro"/>
</dbReference>
<keyword evidence="3" id="KW-0902">Two-component regulatory system</keyword>
<accession>A0A6C1KFN4</accession>
<reference evidence="11 12" key="1">
    <citation type="submission" date="2019-05" db="EMBL/GenBank/DDBJ databases">
        <authorList>
            <person name="Zhou X."/>
        </authorList>
    </citation>
    <scope>NUCLEOTIDE SEQUENCE [LARGE SCALE GENOMIC DNA]</scope>
    <source>
        <strain evidence="11 12">DSM 432</strain>
    </source>
</reference>
<dbReference type="Gene3D" id="3.40.50.300">
    <property type="entry name" value="P-loop containing nucleotide triphosphate hydrolases"/>
    <property type="match status" value="1"/>
</dbReference>
<dbReference type="InterPro" id="IPR009057">
    <property type="entry name" value="Homeodomain-like_sf"/>
</dbReference>
<dbReference type="Pfam" id="PF25601">
    <property type="entry name" value="AAA_lid_14"/>
    <property type="match status" value="1"/>
</dbReference>
<dbReference type="GO" id="GO:0005524">
    <property type="term" value="F:ATP binding"/>
    <property type="evidence" value="ECO:0007669"/>
    <property type="project" value="UniProtKB-KW"/>
</dbReference>
<evidence type="ECO:0000256" key="2">
    <source>
        <dbReference type="ARBA" id="ARBA00022840"/>
    </source>
</evidence>
<dbReference type="PANTHER" id="PTHR32071:SF91">
    <property type="entry name" value="TUNGSTATE-RESPONSIVE TWO COMPONENT SIGMA54-DEPENDENT SIGNAL TRANSDUCTION SYSTEM RESPONSE REGULATOR FIS FAMILY"/>
    <property type="match status" value="1"/>
</dbReference>
<dbReference type="GO" id="GO:0006355">
    <property type="term" value="P:regulation of DNA-templated transcription"/>
    <property type="evidence" value="ECO:0007669"/>
    <property type="project" value="InterPro"/>
</dbReference>
<dbReference type="SUPFAM" id="SSF46689">
    <property type="entry name" value="Homeodomain-like"/>
    <property type="match status" value="1"/>
</dbReference>
<dbReference type="PROSITE" id="PS00676">
    <property type="entry name" value="SIGMA54_INTERACT_2"/>
    <property type="match status" value="1"/>
</dbReference>
<evidence type="ECO:0000256" key="4">
    <source>
        <dbReference type="ARBA" id="ARBA00023015"/>
    </source>
</evidence>
<dbReference type="Proteomes" id="UP000305131">
    <property type="component" value="Unassembled WGS sequence"/>
</dbReference>
<dbReference type="RefSeq" id="WP_138399443.1">
    <property type="nucleotide sequence ID" value="NZ_JBAFVI010000002.1"/>
</dbReference>
<dbReference type="PROSITE" id="PS50110">
    <property type="entry name" value="RESPONSE_REGULATORY"/>
    <property type="match status" value="1"/>
</dbReference>
<keyword evidence="7" id="KW-0804">Transcription</keyword>
<evidence type="ECO:0000256" key="8">
    <source>
        <dbReference type="PROSITE-ProRule" id="PRU00169"/>
    </source>
</evidence>
<dbReference type="InterPro" id="IPR025943">
    <property type="entry name" value="Sigma_54_int_dom_ATP-bd_2"/>
</dbReference>
<dbReference type="InterPro" id="IPR002078">
    <property type="entry name" value="Sigma_54_int"/>
</dbReference>
<dbReference type="SUPFAM" id="SSF52172">
    <property type="entry name" value="CheY-like"/>
    <property type="match status" value="1"/>
</dbReference>
<dbReference type="InterPro" id="IPR011006">
    <property type="entry name" value="CheY-like_superfamily"/>
</dbReference>
<dbReference type="SMART" id="SM00448">
    <property type="entry name" value="REC"/>
    <property type="match status" value="1"/>
</dbReference>
<feature type="domain" description="Response regulatory" evidence="10">
    <location>
        <begin position="29"/>
        <end position="143"/>
    </location>
</feature>
<protein>
    <submittedName>
        <fullName evidence="11">Sigma-54-dependent Fis family transcriptional regulator</fullName>
    </submittedName>
</protein>
<dbReference type="Gene3D" id="1.10.8.60">
    <property type="match status" value="1"/>
</dbReference>
<feature type="domain" description="Sigma-54 factor interaction" evidence="9">
    <location>
        <begin position="168"/>
        <end position="397"/>
    </location>
</feature>
<evidence type="ECO:0000256" key="1">
    <source>
        <dbReference type="ARBA" id="ARBA00022741"/>
    </source>
</evidence>
<dbReference type="GeneID" id="95773906"/>
<keyword evidence="4" id="KW-0805">Transcription regulation</keyword>
<dbReference type="PANTHER" id="PTHR32071">
    <property type="entry name" value="TRANSCRIPTIONAL REGULATORY PROTEIN"/>
    <property type="match status" value="1"/>
</dbReference>
<dbReference type="InterPro" id="IPR003593">
    <property type="entry name" value="AAA+_ATPase"/>
</dbReference>
<dbReference type="InterPro" id="IPR002197">
    <property type="entry name" value="HTH_Fis"/>
</dbReference>
<name>A0A6C1KFN4_XANAU</name>
<dbReference type="InterPro" id="IPR027417">
    <property type="entry name" value="P-loop_NTPase"/>
</dbReference>
<evidence type="ECO:0000256" key="3">
    <source>
        <dbReference type="ARBA" id="ARBA00023012"/>
    </source>
</evidence>
<gene>
    <name evidence="11" type="ORF">FBQ73_10625</name>
</gene>
<dbReference type="InterPro" id="IPR058031">
    <property type="entry name" value="AAA_lid_NorR"/>
</dbReference>
<evidence type="ECO:0000313" key="12">
    <source>
        <dbReference type="Proteomes" id="UP000305131"/>
    </source>
</evidence>
<dbReference type="FunFam" id="3.40.50.300:FF:000006">
    <property type="entry name" value="DNA-binding transcriptional regulator NtrC"/>
    <property type="match status" value="1"/>
</dbReference>
<dbReference type="CDD" id="cd00009">
    <property type="entry name" value="AAA"/>
    <property type="match status" value="1"/>
</dbReference>